<dbReference type="Gene3D" id="1.10.287.110">
    <property type="entry name" value="DnaJ domain"/>
    <property type="match status" value="1"/>
</dbReference>
<dbReference type="InterPro" id="IPR036869">
    <property type="entry name" value="J_dom_sf"/>
</dbReference>
<organism evidence="5 6">
    <name type="scientific">Paenibacillus prosopidis</name>
    <dbReference type="NCBI Taxonomy" id="630520"/>
    <lineage>
        <taxon>Bacteria</taxon>
        <taxon>Bacillati</taxon>
        <taxon>Bacillota</taxon>
        <taxon>Bacilli</taxon>
        <taxon>Bacillales</taxon>
        <taxon>Paenibacillaceae</taxon>
        <taxon>Paenibacillus</taxon>
    </lineage>
</organism>
<evidence type="ECO:0000313" key="6">
    <source>
        <dbReference type="Proteomes" id="UP000252415"/>
    </source>
</evidence>
<protein>
    <recommendedName>
        <fullName evidence="4">J domain-containing protein</fullName>
    </recommendedName>
</protein>
<keyword evidence="3" id="KW-0812">Transmembrane</keyword>
<proteinExistence type="predicted"/>
<evidence type="ECO:0000313" key="5">
    <source>
        <dbReference type="EMBL" id="RCW45556.1"/>
    </source>
</evidence>
<gene>
    <name evidence="5" type="ORF">DFP97_110144</name>
</gene>
<dbReference type="GO" id="GO:0006260">
    <property type="term" value="P:DNA replication"/>
    <property type="evidence" value="ECO:0007669"/>
    <property type="project" value="UniProtKB-KW"/>
</dbReference>
<dbReference type="RefSeq" id="WP_114381401.1">
    <property type="nucleotide sequence ID" value="NZ_QPJD01000010.1"/>
</dbReference>
<dbReference type="Proteomes" id="UP000252415">
    <property type="component" value="Unassembled WGS sequence"/>
</dbReference>
<comment type="caution">
    <text evidence="5">The sequence shown here is derived from an EMBL/GenBank/DDBJ whole genome shotgun (WGS) entry which is preliminary data.</text>
</comment>
<dbReference type="AlphaFoldDB" id="A0A368VU16"/>
<evidence type="ECO:0000256" key="2">
    <source>
        <dbReference type="ARBA" id="ARBA00023016"/>
    </source>
</evidence>
<evidence type="ECO:0000259" key="4">
    <source>
        <dbReference type="PROSITE" id="PS50076"/>
    </source>
</evidence>
<reference evidence="5 6" key="1">
    <citation type="submission" date="2018-07" db="EMBL/GenBank/DDBJ databases">
        <title>Genomic Encyclopedia of Type Strains, Phase III (KMG-III): the genomes of soil and plant-associated and newly described type strains.</title>
        <authorList>
            <person name="Whitman W."/>
        </authorList>
    </citation>
    <scope>NUCLEOTIDE SEQUENCE [LARGE SCALE GENOMIC DNA]</scope>
    <source>
        <strain evidence="5 6">CECT 7506</strain>
    </source>
</reference>
<sequence>MDELKQAYETMGLPEFATKEEVEKRYTTLMRQARSRSQQKQGTEGTDDSFAKITQAYRFILEYEDRKLTDAFNEQEYGKYKKMAGQAQKMDHFWRYYKFHTIGAIAAVALIIYGIISFIDYREEQERLANLPPVDLNVSFMGNYMLREDAPKEEPLEKALLAAFPEWKRFVTMVTFVPADEQNQYAYMQKAVLILATEHPDVYIMDRNIFKWVGAQGMLINLDNDVSGELKPLLKDGLAMKLKTDEDTEEHVYGIDLSDTAIVDELPLYKESMIIGIRADSKNQDKAKAFIKKYLATIKQ</sequence>
<keyword evidence="3" id="KW-1133">Transmembrane helix</keyword>
<keyword evidence="1" id="KW-0235">DNA replication</keyword>
<keyword evidence="3" id="KW-0472">Membrane</keyword>
<name>A0A368VU16_9BACL</name>
<keyword evidence="6" id="KW-1185">Reference proteome</keyword>
<feature type="domain" description="J" evidence="4">
    <location>
        <begin position="6"/>
        <end position="73"/>
    </location>
</feature>
<evidence type="ECO:0000256" key="3">
    <source>
        <dbReference type="SAM" id="Phobius"/>
    </source>
</evidence>
<keyword evidence="2" id="KW-0346">Stress response</keyword>
<dbReference type="SUPFAM" id="SSF46565">
    <property type="entry name" value="Chaperone J-domain"/>
    <property type="match status" value="1"/>
</dbReference>
<evidence type="ECO:0000256" key="1">
    <source>
        <dbReference type="ARBA" id="ARBA00022705"/>
    </source>
</evidence>
<accession>A0A368VU16</accession>
<dbReference type="PROSITE" id="PS50076">
    <property type="entry name" value="DNAJ_2"/>
    <property type="match status" value="1"/>
</dbReference>
<dbReference type="EMBL" id="QPJD01000010">
    <property type="protein sequence ID" value="RCW45556.1"/>
    <property type="molecule type" value="Genomic_DNA"/>
</dbReference>
<feature type="transmembrane region" description="Helical" evidence="3">
    <location>
        <begin position="99"/>
        <end position="119"/>
    </location>
</feature>
<dbReference type="InterPro" id="IPR001623">
    <property type="entry name" value="DnaJ_domain"/>
</dbReference>
<dbReference type="OrthoDB" id="1738492at2"/>
<dbReference type="Gene3D" id="3.40.190.10">
    <property type="entry name" value="Periplasmic binding protein-like II"/>
    <property type="match status" value="1"/>
</dbReference>